<organism evidence="11 12">
    <name type="scientific">Popillia japonica</name>
    <name type="common">Japanese beetle</name>
    <dbReference type="NCBI Taxonomy" id="7064"/>
    <lineage>
        <taxon>Eukaryota</taxon>
        <taxon>Metazoa</taxon>
        <taxon>Ecdysozoa</taxon>
        <taxon>Arthropoda</taxon>
        <taxon>Hexapoda</taxon>
        <taxon>Insecta</taxon>
        <taxon>Pterygota</taxon>
        <taxon>Neoptera</taxon>
        <taxon>Endopterygota</taxon>
        <taxon>Coleoptera</taxon>
        <taxon>Polyphaga</taxon>
        <taxon>Scarabaeiformia</taxon>
        <taxon>Scarabaeidae</taxon>
        <taxon>Rutelinae</taxon>
        <taxon>Popillia</taxon>
    </lineage>
</organism>
<keyword evidence="4 8" id="KW-0479">Metal-binding</keyword>
<comment type="similarity">
    <text evidence="2 9">Belongs to the cytochrome P450 family.</text>
</comment>
<feature type="transmembrane region" description="Helical" evidence="10">
    <location>
        <begin position="6"/>
        <end position="24"/>
    </location>
</feature>
<evidence type="ECO:0000256" key="5">
    <source>
        <dbReference type="ARBA" id="ARBA00023002"/>
    </source>
</evidence>
<dbReference type="InterPro" id="IPR002401">
    <property type="entry name" value="Cyt_P450_E_grp-I"/>
</dbReference>
<keyword evidence="5 9" id="KW-0560">Oxidoreductase</keyword>
<evidence type="ECO:0000313" key="12">
    <source>
        <dbReference type="Proteomes" id="UP001458880"/>
    </source>
</evidence>
<dbReference type="GO" id="GO:0016705">
    <property type="term" value="F:oxidoreductase activity, acting on paired donors, with incorporation or reduction of molecular oxygen"/>
    <property type="evidence" value="ECO:0007669"/>
    <property type="project" value="InterPro"/>
</dbReference>
<dbReference type="Pfam" id="PF00067">
    <property type="entry name" value="p450"/>
    <property type="match status" value="1"/>
</dbReference>
<keyword evidence="12" id="KW-1185">Reference proteome</keyword>
<keyword evidence="10" id="KW-0472">Membrane</keyword>
<dbReference type="InterPro" id="IPR017972">
    <property type="entry name" value="Cyt_P450_CS"/>
</dbReference>
<comment type="caution">
    <text evidence="11">The sequence shown here is derived from an EMBL/GenBank/DDBJ whole genome shotgun (WGS) entry which is preliminary data.</text>
</comment>
<dbReference type="InterPro" id="IPR036396">
    <property type="entry name" value="Cyt_P450_sf"/>
</dbReference>
<dbReference type="PRINTS" id="PR00463">
    <property type="entry name" value="EP450I"/>
</dbReference>
<evidence type="ECO:0000256" key="6">
    <source>
        <dbReference type="ARBA" id="ARBA00023004"/>
    </source>
</evidence>
<dbReference type="SUPFAM" id="SSF48264">
    <property type="entry name" value="Cytochrome P450"/>
    <property type="match status" value="1"/>
</dbReference>
<keyword evidence="3 8" id="KW-0349">Heme</keyword>
<evidence type="ECO:0000256" key="8">
    <source>
        <dbReference type="PIRSR" id="PIRSR602401-1"/>
    </source>
</evidence>
<dbReference type="CDD" id="cd20628">
    <property type="entry name" value="CYP4"/>
    <property type="match status" value="1"/>
</dbReference>
<gene>
    <name evidence="11" type="ORF">QE152_g8795</name>
</gene>
<evidence type="ECO:0000256" key="2">
    <source>
        <dbReference type="ARBA" id="ARBA00010617"/>
    </source>
</evidence>
<evidence type="ECO:0000313" key="11">
    <source>
        <dbReference type="EMBL" id="KAK9739677.1"/>
    </source>
</evidence>
<protein>
    <submittedName>
        <fullName evidence="11">Cytochrome P450</fullName>
    </submittedName>
</protein>
<reference evidence="11 12" key="1">
    <citation type="journal article" date="2024" name="BMC Genomics">
        <title>De novo assembly and annotation of Popillia japonica's genome with initial clues to its potential as an invasive pest.</title>
        <authorList>
            <person name="Cucini C."/>
            <person name="Boschi S."/>
            <person name="Funari R."/>
            <person name="Cardaioli E."/>
            <person name="Iannotti N."/>
            <person name="Marturano G."/>
            <person name="Paoli F."/>
            <person name="Bruttini M."/>
            <person name="Carapelli A."/>
            <person name="Frati F."/>
            <person name="Nardi F."/>
        </authorList>
    </citation>
    <scope>NUCLEOTIDE SEQUENCE [LARGE SCALE GENOMIC DNA]</scope>
    <source>
        <strain evidence="11">DMR45628</strain>
    </source>
</reference>
<dbReference type="AlphaFoldDB" id="A0AAW1M1G9"/>
<dbReference type="InterPro" id="IPR050196">
    <property type="entry name" value="Cytochrome_P450_Monoox"/>
</dbReference>
<evidence type="ECO:0000256" key="9">
    <source>
        <dbReference type="RuleBase" id="RU000461"/>
    </source>
</evidence>
<dbReference type="InterPro" id="IPR001128">
    <property type="entry name" value="Cyt_P450"/>
</dbReference>
<proteinExistence type="inferred from homology"/>
<dbReference type="PRINTS" id="PR00385">
    <property type="entry name" value="P450"/>
</dbReference>
<evidence type="ECO:0000256" key="1">
    <source>
        <dbReference type="ARBA" id="ARBA00001971"/>
    </source>
</evidence>
<dbReference type="EMBL" id="JASPKY010000072">
    <property type="protein sequence ID" value="KAK9739677.1"/>
    <property type="molecule type" value="Genomic_DNA"/>
</dbReference>
<evidence type="ECO:0000256" key="3">
    <source>
        <dbReference type="ARBA" id="ARBA00022617"/>
    </source>
</evidence>
<evidence type="ECO:0000256" key="10">
    <source>
        <dbReference type="SAM" id="Phobius"/>
    </source>
</evidence>
<dbReference type="GO" id="GO:0004497">
    <property type="term" value="F:monooxygenase activity"/>
    <property type="evidence" value="ECO:0007669"/>
    <property type="project" value="UniProtKB-KW"/>
</dbReference>
<dbReference type="Proteomes" id="UP001458880">
    <property type="component" value="Unassembled WGS sequence"/>
</dbReference>
<dbReference type="PROSITE" id="PS00086">
    <property type="entry name" value="CYTOCHROME_P450"/>
    <property type="match status" value="1"/>
</dbReference>
<accession>A0AAW1M1G9</accession>
<dbReference type="GO" id="GO:0020037">
    <property type="term" value="F:heme binding"/>
    <property type="evidence" value="ECO:0007669"/>
    <property type="project" value="InterPro"/>
</dbReference>
<dbReference type="GO" id="GO:0005506">
    <property type="term" value="F:iron ion binding"/>
    <property type="evidence" value="ECO:0007669"/>
    <property type="project" value="InterPro"/>
</dbReference>
<keyword evidence="10" id="KW-0812">Transmembrane</keyword>
<dbReference type="PANTHER" id="PTHR24291:SF209">
    <property type="entry name" value="CYTOCHROME P450-LIKE PROTEIN"/>
    <property type="match status" value="1"/>
</dbReference>
<keyword evidence="6 8" id="KW-0408">Iron</keyword>
<comment type="cofactor">
    <cofactor evidence="1 8">
        <name>heme</name>
        <dbReference type="ChEBI" id="CHEBI:30413"/>
    </cofactor>
</comment>
<dbReference type="Gene3D" id="1.10.630.10">
    <property type="entry name" value="Cytochrome P450"/>
    <property type="match status" value="1"/>
</dbReference>
<sequence length="504" mass="58871">MVTLYLIVLSLPFIAWYLISYLKWKRNTYNYMAKLPGIRRFPIVGTYYYFFGVPKEEIIDKLLNHMLVYGNLAHSWNGSTPEIHIQKAEHVEMILNNTVHITKGRTYNFLHPWLGRGLLTSAGEKWFQHRKLITPTFHFKILENFMVIIVEKTQTLLKILDSKADGQVFNIYTDITLCTLDVVCETAMGVNVNAMSGKDNDYVKAIYHISGIILWRFIHPFVPNCIFKYLPQGWKYERDLRILHGFTEKVISNRKKTLQMKILTNPEESRNGNESWGIKRRLSFLDLLLEACDDGKILSDIDIREEVDTFMFEGHDTVTAAMSWNLLLLGNHQEIQEKAYAEIKSVLQNKPTPTTISELNELKYLERVIKESLRLFPSVPFISRQLDQEIQIDEYKIPRDVQVILHIYGMHRNPDYYPEPEKFDPDRFLPENCVGRHPYAYIPFSAGPRNCIGQKFAMQEEKTILASIINRYRIISVHKVEDVKKIPDLILRPVNGVSVMLERR</sequence>
<feature type="binding site" description="axial binding residue" evidence="8">
    <location>
        <position position="451"/>
    </location>
    <ligand>
        <name>heme</name>
        <dbReference type="ChEBI" id="CHEBI:30413"/>
    </ligand>
    <ligandPart>
        <name>Fe</name>
        <dbReference type="ChEBI" id="CHEBI:18248"/>
    </ligandPart>
</feature>
<evidence type="ECO:0000256" key="4">
    <source>
        <dbReference type="ARBA" id="ARBA00022723"/>
    </source>
</evidence>
<dbReference type="PANTHER" id="PTHR24291">
    <property type="entry name" value="CYTOCHROME P450 FAMILY 4"/>
    <property type="match status" value="1"/>
</dbReference>
<evidence type="ECO:0000256" key="7">
    <source>
        <dbReference type="ARBA" id="ARBA00023033"/>
    </source>
</evidence>
<keyword evidence="7 9" id="KW-0503">Monooxygenase</keyword>
<keyword evidence="10" id="KW-1133">Transmembrane helix</keyword>
<name>A0AAW1M1G9_POPJA</name>